<keyword evidence="2" id="KW-1185">Reference proteome</keyword>
<evidence type="ECO:0000313" key="2">
    <source>
        <dbReference type="Proteomes" id="UP000287410"/>
    </source>
</evidence>
<reference evidence="1 2" key="1">
    <citation type="journal article" date="2018" name="Front. Microbiol.">
        <title>Genome-Based Analysis Reveals the Taxonomy and Diversity of the Family Idiomarinaceae.</title>
        <authorList>
            <person name="Liu Y."/>
            <person name="Lai Q."/>
            <person name="Shao Z."/>
        </authorList>
    </citation>
    <scope>NUCLEOTIDE SEQUENCE [LARGE SCALE GENOMIC DNA]</scope>
    <source>
        <strain evidence="1 2">GBSy1</strain>
    </source>
</reference>
<dbReference type="Proteomes" id="UP000287410">
    <property type="component" value="Unassembled WGS sequence"/>
</dbReference>
<accession>A0ABY0BXM7</accession>
<sequence length="209" mass="22844">MALWHALRHSGKGNRLGIVWTDDHVSIAVIKIKKAKSGPQIKKGLGGEFELLALTQSYALSHIARIVAQFKSSASIALFLPCSALTHLELALPQDVPVAELDSTLGFLLEQQGFAPLDTFIWDAEKITTSEITNDTEQRYQVVLINQDKLQDFYRALNLNPRQVRFAGAPPSPFDGDETTLADSVSGPWLCTASRDIALSALLGTRSLC</sequence>
<protein>
    <recommendedName>
        <fullName evidence="3">GspL cytoplasmic actin-ATPase-like domain-containing protein</fullName>
    </recommendedName>
</protein>
<proteinExistence type="predicted"/>
<dbReference type="RefSeq" id="WP_126789446.1">
    <property type="nucleotide sequence ID" value="NZ_PIPN01000004.1"/>
</dbReference>
<dbReference type="EMBL" id="PIPN01000004">
    <property type="protein sequence ID" value="RUO29184.1"/>
    <property type="molecule type" value="Genomic_DNA"/>
</dbReference>
<comment type="caution">
    <text evidence="1">The sequence shown here is derived from an EMBL/GenBank/DDBJ whole genome shotgun (WGS) entry which is preliminary data.</text>
</comment>
<evidence type="ECO:0000313" key="1">
    <source>
        <dbReference type="EMBL" id="RUO29184.1"/>
    </source>
</evidence>
<evidence type="ECO:0008006" key="3">
    <source>
        <dbReference type="Google" id="ProtNLM"/>
    </source>
</evidence>
<organism evidence="1 2">
    <name type="scientific">Aliidiomarina sedimenti</name>
    <dbReference type="NCBI Taxonomy" id="1933879"/>
    <lineage>
        <taxon>Bacteria</taxon>
        <taxon>Pseudomonadati</taxon>
        <taxon>Pseudomonadota</taxon>
        <taxon>Gammaproteobacteria</taxon>
        <taxon>Alteromonadales</taxon>
        <taxon>Idiomarinaceae</taxon>
        <taxon>Aliidiomarina</taxon>
    </lineage>
</organism>
<gene>
    <name evidence="1" type="ORF">CWE12_09360</name>
</gene>
<name>A0ABY0BXM7_9GAMM</name>